<feature type="domain" description="DUF7601" evidence="5">
    <location>
        <begin position="1305"/>
        <end position="1416"/>
    </location>
</feature>
<feature type="domain" description="DUF7601" evidence="5">
    <location>
        <begin position="1191"/>
        <end position="1302"/>
    </location>
</feature>
<evidence type="ECO:0000256" key="2">
    <source>
        <dbReference type="SAM" id="Phobius"/>
    </source>
</evidence>
<feature type="compositionally biased region" description="Low complexity" evidence="1">
    <location>
        <begin position="38"/>
        <end position="59"/>
    </location>
</feature>
<evidence type="ECO:0000313" key="6">
    <source>
        <dbReference type="EMBL" id="SUQ15208.1"/>
    </source>
</evidence>
<accession>A0A315ZTA8</accession>
<dbReference type="Gene3D" id="2.60.40.1140">
    <property type="entry name" value="Collagen-binding surface protein Cna, B-type domain"/>
    <property type="match status" value="3"/>
</dbReference>
<proteinExistence type="predicted"/>
<reference evidence="7" key="1">
    <citation type="submission" date="2017-07" db="EMBL/GenBank/DDBJ databases">
        <authorList>
            <person name="Varghese N."/>
            <person name="Submissions S."/>
        </authorList>
    </citation>
    <scope>NUCLEOTIDE SEQUENCE [LARGE SCALE GENOMIC DNA]</scope>
    <source>
        <strain evidence="7">NLAE-zl-C134</strain>
    </source>
</reference>
<dbReference type="SUPFAM" id="SSF49478">
    <property type="entry name" value="Cna protein B-type domain"/>
    <property type="match status" value="1"/>
</dbReference>
<organism evidence="6 7">
    <name type="scientific">Faecalicatena contorta</name>
    <dbReference type="NCBI Taxonomy" id="39482"/>
    <lineage>
        <taxon>Bacteria</taxon>
        <taxon>Bacillati</taxon>
        <taxon>Bacillota</taxon>
        <taxon>Clostridia</taxon>
        <taxon>Lachnospirales</taxon>
        <taxon>Lachnospiraceae</taxon>
        <taxon>Faecalicatena</taxon>
    </lineage>
</organism>
<dbReference type="RefSeq" id="WP_109712813.1">
    <property type="nucleotide sequence ID" value="NZ_QGDS01000010.1"/>
</dbReference>
<dbReference type="EMBL" id="UHJJ01000010">
    <property type="protein sequence ID" value="SUQ15208.1"/>
    <property type="molecule type" value="Genomic_DNA"/>
</dbReference>
<feature type="region of interest" description="Disordered" evidence="1">
    <location>
        <begin position="29"/>
        <end position="124"/>
    </location>
</feature>
<feature type="region of interest" description="Disordered" evidence="1">
    <location>
        <begin position="1527"/>
        <end position="1561"/>
    </location>
</feature>
<sequence>MKKIRKKVISLAIALALVISPVFAATTSYAEGESSVNQTESSTGIPSSSESESPEQGGSDTPDNSVPESGTPDSIVPDVSTPESSVPDSSTPDGGTLDTGRSGLSGIGPMSIGTPSLINPQPEIRSGMDTDGNLKHDVPVEVRITFGVPVAGDGGTHYYEKNDTVTLPLSENFKFDPVPGGRIDLRDSDNRLVGHVTLQNNSVTGNAEAYIEFDGDDAVFNGTFQNVLAEFDATLKFNGTSIDNGDGTNTVRILEKDFKILVPGDTIEVSVAKASGTVDVVNGTIEWTVTVDALNDKDPREHIDLGGYEFVDELTGGGTYVGGTAAISPWGGPFTPSWADGDSALQYTFPSGVQGPQTITFKTKIPDDVLTNGGTVANTAKLTKDTQEFPSNTVTVTVPGPKFTKTGVAGNEGSAGSYNPTDRTITWYVNVDSGGRNFNDLEIVDPLDSDLTVDSAVWQTYTGPLPAAPADLANDVNWTDSAATWSGAPANGEYTIGDFNGIGRLKIVSIVPNPADGISVGITRYNNRAAVNWESDGGTPGTGTTSEIGVGVGYNTITKSAGTADTSTKQIPWTINVDLQGQSAPDLAVYDLIIHDKNTSDSVITGAAGWPAGLTIGSTGVHRNNGQKYVSGTATGSSGLTVTPIELYDGGDHIGTLIQTTGLSNSAVNTINFTTQVLDPDILAGNGSTSNQTKVNNTVTLHTGTKRLGAASANADFPNQVLSKEMLHRNQVGVDHETGTSAIDANNRTINAADGFHYGYKEAIFRLNVNAMGIDFTSVETNLSGGFGPVTITDTLPAGWEFAKFEDGQDFLIYEGGTLNTGSGYPGQGSLQTTGSALNPSTIDGGLTSNFTTGDPQTATFTFNGLNKPYVILVKAKPTNDKLEEYLVGANTRNETNTLSIHSANWTPGKQVTRDIQVNSTVLKKTLNINATEGIAEWTVDYTPLDRAVDTGLEDTLPPGIDLRTDSHGQLIWTDSAFARNINVRELVRNADGTYTPGAELALPEIQNRVTYDAAERKLTFMFPDNTKAYRLTYITDITGAPGRVDNSVKLINKTGTGTESSDGFEVLAAHGRASMSRSGFVLLRKTASDGTTVLSGAKFTLYNTNPDGSKAAVRAEKTTDSSGEIAFYGLAPGEYVLEETQSPTGYQSNPIVYKVLVGDDRNVTIDKLINPASGNDPFIVKNYLDTESLGGLTLSKTVAGNAGNTDEEFTFTVDLTRPNGLPDDGTYSYNGNGVPDGTITSGGTVKLKDGQSIEIINLLEGTGYTITEQEANQNGYISVGEGRVGTISENVVTTVEFTNTRNIGQLNILKLVEGNAGDTTKEFTFEVNFTLPGGGNDNSSYLYIGTGIADGTISSGDTIELSHGQAITIQDLPTGTGFTVTEQEANQDGYITSAEGDTGTIAIGEPQTAVFTNTKNLGTLNISKTVAGNAGETNKKFTFAVSLTTPDGDEDTESYPYTGVGVPDGTIASGDTIKLAHGQSITIRDLPIGTEYTVTESEANKDGYATTVTGGTGTITVSESATFARFTNTKDSSTPTPGKGDPKTPTKETTKKPTRKSGIFPKTGDSLDIGALGLGTISIALIVLLAGINLYKRKRINRDK</sequence>
<evidence type="ECO:0000259" key="4">
    <source>
        <dbReference type="Pfam" id="PF17802"/>
    </source>
</evidence>
<feature type="domain" description="SpaA-like prealbumin fold" evidence="4">
    <location>
        <begin position="1082"/>
        <end position="1165"/>
    </location>
</feature>
<evidence type="ECO:0000256" key="1">
    <source>
        <dbReference type="SAM" id="MobiDB-lite"/>
    </source>
</evidence>
<feature type="chain" id="PRO_5043163469" evidence="3">
    <location>
        <begin position="25"/>
        <end position="1601"/>
    </location>
</feature>
<dbReference type="Gene3D" id="2.60.40.10">
    <property type="entry name" value="Immunoglobulins"/>
    <property type="match status" value="1"/>
</dbReference>
<feature type="compositionally biased region" description="Basic and acidic residues" evidence="1">
    <location>
        <begin position="1541"/>
        <end position="1552"/>
    </location>
</feature>
<dbReference type="InterPro" id="IPR008966">
    <property type="entry name" value="Adhesion_dom_sf"/>
</dbReference>
<dbReference type="Proteomes" id="UP000254051">
    <property type="component" value="Unassembled WGS sequence"/>
</dbReference>
<feature type="compositionally biased region" description="Polar residues" evidence="1">
    <location>
        <begin position="61"/>
        <end position="72"/>
    </location>
</feature>
<feature type="domain" description="DUF7601" evidence="5">
    <location>
        <begin position="1419"/>
        <end position="1531"/>
    </location>
</feature>
<protein>
    <submittedName>
        <fullName evidence="6">T surface-antigen of pili</fullName>
    </submittedName>
</protein>
<name>A0A315ZTA8_9FIRM</name>
<feature type="compositionally biased region" description="Polar residues" evidence="1">
    <location>
        <begin position="81"/>
        <end position="93"/>
    </location>
</feature>
<gene>
    <name evidence="6" type="ORF">SAMN05216529_110111</name>
</gene>
<dbReference type="Pfam" id="PF17802">
    <property type="entry name" value="SpaA"/>
    <property type="match status" value="1"/>
</dbReference>
<keyword evidence="2" id="KW-0472">Membrane</keyword>
<keyword evidence="7" id="KW-1185">Reference proteome</keyword>
<dbReference type="InterPro" id="IPR013783">
    <property type="entry name" value="Ig-like_fold"/>
</dbReference>
<evidence type="ECO:0000259" key="5">
    <source>
        <dbReference type="Pfam" id="PF24547"/>
    </source>
</evidence>
<evidence type="ECO:0000256" key="3">
    <source>
        <dbReference type="SAM" id="SignalP"/>
    </source>
</evidence>
<dbReference type="Pfam" id="PF24547">
    <property type="entry name" value="DUF7601"/>
    <property type="match status" value="3"/>
</dbReference>
<keyword evidence="3" id="KW-0732">Signal</keyword>
<dbReference type="Gene3D" id="2.60.40.740">
    <property type="match status" value="1"/>
</dbReference>
<feature type="transmembrane region" description="Helical" evidence="2">
    <location>
        <begin position="1570"/>
        <end position="1592"/>
    </location>
</feature>
<feature type="signal peptide" evidence="3">
    <location>
        <begin position="1"/>
        <end position="24"/>
    </location>
</feature>
<keyword evidence="2" id="KW-0812">Transmembrane</keyword>
<dbReference type="InterPro" id="IPR041033">
    <property type="entry name" value="SpaA_PFL_dom_1"/>
</dbReference>
<dbReference type="InterPro" id="IPR055382">
    <property type="entry name" value="DUF7601"/>
</dbReference>
<evidence type="ECO:0000313" key="7">
    <source>
        <dbReference type="Proteomes" id="UP000254051"/>
    </source>
</evidence>
<keyword evidence="2" id="KW-1133">Transmembrane helix</keyword>
<dbReference type="SUPFAM" id="SSF49401">
    <property type="entry name" value="Bacterial adhesins"/>
    <property type="match status" value="1"/>
</dbReference>
<dbReference type="OrthoDB" id="3194789at2"/>